<protein>
    <submittedName>
        <fullName evidence="1">Uncharacterized protein</fullName>
    </submittedName>
</protein>
<accession>A0ACC1R766</accession>
<dbReference type="Proteomes" id="UP001148737">
    <property type="component" value="Unassembled WGS sequence"/>
</dbReference>
<evidence type="ECO:0000313" key="1">
    <source>
        <dbReference type="EMBL" id="KAJ3499494.1"/>
    </source>
</evidence>
<gene>
    <name evidence="1" type="ORF">NLG97_g277</name>
</gene>
<comment type="caution">
    <text evidence="1">The sequence shown here is derived from an EMBL/GenBank/DDBJ whole genome shotgun (WGS) entry which is preliminary data.</text>
</comment>
<dbReference type="EMBL" id="JANAKD010000008">
    <property type="protein sequence ID" value="KAJ3499494.1"/>
    <property type="molecule type" value="Genomic_DNA"/>
</dbReference>
<keyword evidence="2" id="KW-1185">Reference proteome</keyword>
<evidence type="ECO:0000313" key="2">
    <source>
        <dbReference type="Proteomes" id="UP001148737"/>
    </source>
</evidence>
<organism evidence="1 2">
    <name type="scientific">Lecanicillium saksenae</name>
    <dbReference type="NCBI Taxonomy" id="468837"/>
    <lineage>
        <taxon>Eukaryota</taxon>
        <taxon>Fungi</taxon>
        <taxon>Dikarya</taxon>
        <taxon>Ascomycota</taxon>
        <taxon>Pezizomycotina</taxon>
        <taxon>Sordariomycetes</taxon>
        <taxon>Hypocreomycetidae</taxon>
        <taxon>Hypocreales</taxon>
        <taxon>Cordycipitaceae</taxon>
        <taxon>Lecanicillium</taxon>
    </lineage>
</organism>
<name>A0ACC1R766_9HYPO</name>
<sequence>MDKTQKVEMDDSTATPEKAAIQHVAEVVEESDHHSVKHWSKSSRYMVLAGAYLMLMVVSLQSTVAMSLVPYVTSDFAAHSLIPLTNLLAFVVSGVIQLPLSRVVNLFGHLNALLLMVFVETLGHILMATCQNVEWYAAAFVLFEAAFGGLLYLLRVLVVDCVHTEHRAIAYGLTTFPYLVTPFAGPPMAASYLNHSSWQWAFGTFAILVPAAGAILSALLLWGQKTAPKTQVTKTSKSLRQHLIDFDVVGMILACIGIGMLLVSITVATARLLRWSSTAFIAMLIVSVIVLIVLVCYEKLLAPKPFVTLSILRDRSAWGATLCVAGEYLSYGIWHAYLASYLQVVFYESISDAGYINNAYYIGWGCISGLAGLLINYIGRFKAATAGGVSLMILSTGLMIYCSRPDQSVGGIIACQVLFAISAGVITVSMMMAVLNKAKPNEIAMRMALFYMISMLCSALGSTISTAIWRNALPAALHKFLPEDLKADAGRIAGSIVVQMSYKMGSPGREAIILAFAEAWEYLMIGGTAALGLSVVGVFVMKEGAAPTSEPLESVEKEAKSV</sequence>
<proteinExistence type="predicted"/>
<reference evidence="1" key="1">
    <citation type="submission" date="2022-07" db="EMBL/GenBank/DDBJ databases">
        <title>Genome Sequence of Lecanicillium saksenae.</title>
        <authorList>
            <person name="Buettner E."/>
        </authorList>
    </citation>
    <scope>NUCLEOTIDE SEQUENCE</scope>
    <source>
        <strain evidence="1">VT-O1</strain>
    </source>
</reference>